<feature type="compositionally biased region" description="Basic and acidic residues" evidence="1">
    <location>
        <begin position="137"/>
        <end position="153"/>
    </location>
</feature>
<dbReference type="AlphaFoldDB" id="A0AA40C434"/>
<comment type="caution">
    <text evidence="2">The sequence shown here is derived from an EMBL/GenBank/DDBJ whole genome shotgun (WGS) entry which is preliminary data.</text>
</comment>
<dbReference type="EMBL" id="JAULSU010000003">
    <property type="protein sequence ID" value="KAK0624305.1"/>
    <property type="molecule type" value="Genomic_DNA"/>
</dbReference>
<evidence type="ECO:0000313" key="3">
    <source>
        <dbReference type="Proteomes" id="UP001175000"/>
    </source>
</evidence>
<organism evidence="2 3">
    <name type="scientific">Immersiella caudata</name>
    <dbReference type="NCBI Taxonomy" id="314043"/>
    <lineage>
        <taxon>Eukaryota</taxon>
        <taxon>Fungi</taxon>
        <taxon>Dikarya</taxon>
        <taxon>Ascomycota</taxon>
        <taxon>Pezizomycotina</taxon>
        <taxon>Sordariomycetes</taxon>
        <taxon>Sordariomycetidae</taxon>
        <taxon>Sordariales</taxon>
        <taxon>Lasiosphaeriaceae</taxon>
        <taxon>Immersiella</taxon>
    </lineage>
</organism>
<keyword evidence="3" id="KW-1185">Reference proteome</keyword>
<protein>
    <submittedName>
        <fullName evidence="2">Uncharacterized protein</fullName>
    </submittedName>
</protein>
<gene>
    <name evidence="2" type="ORF">B0T14DRAFT_565586</name>
</gene>
<reference evidence="2" key="1">
    <citation type="submission" date="2023-06" db="EMBL/GenBank/DDBJ databases">
        <title>Genome-scale phylogeny and comparative genomics of the fungal order Sordariales.</title>
        <authorList>
            <consortium name="Lawrence Berkeley National Laboratory"/>
            <person name="Hensen N."/>
            <person name="Bonometti L."/>
            <person name="Westerberg I."/>
            <person name="Brannstrom I.O."/>
            <person name="Guillou S."/>
            <person name="Cros-Aarteil S."/>
            <person name="Calhoun S."/>
            <person name="Haridas S."/>
            <person name="Kuo A."/>
            <person name="Mondo S."/>
            <person name="Pangilinan J."/>
            <person name="Riley R."/>
            <person name="Labutti K."/>
            <person name="Andreopoulos B."/>
            <person name="Lipzen A."/>
            <person name="Chen C."/>
            <person name="Yanf M."/>
            <person name="Daum C."/>
            <person name="Ng V."/>
            <person name="Clum A."/>
            <person name="Steindorff A."/>
            <person name="Ohm R."/>
            <person name="Martin F."/>
            <person name="Silar P."/>
            <person name="Natvig D."/>
            <person name="Lalanne C."/>
            <person name="Gautier V."/>
            <person name="Ament-Velasquez S.L."/>
            <person name="Kruys A."/>
            <person name="Hutchinson M.I."/>
            <person name="Powell A.J."/>
            <person name="Barry K."/>
            <person name="Miller A.N."/>
            <person name="Grigoriev I.V."/>
            <person name="Debuchy R."/>
            <person name="Gladieux P."/>
            <person name="Thoren M.H."/>
            <person name="Johannesson H."/>
        </authorList>
    </citation>
    <scope>NUCLEOTIDE SEQUENCE</scope>
    <source>
        <strain evidence="2">CBS 606.72</strain>
    </source>
</reference>
<feature type="compositionally biased region" description="Polar residues" evidence="1">
    <location>
        <begin position="73"/>
        <end position="82"/>
    </location>
</feature>
<proteinExistence type="predicted"/>
<evidence type="ECO:0000313" key="2">
    <source>
        <dbReference type="EMBL" id="KAK0624305.1"/>
    </source>
</evidence>
<feature type="region of interest" description="Disordered" evidence="1">
    <location>
        <begin position="130"/>
        <end position="153"/>
    </location>
</feature>
<dbReference type="Proteomes" id="UP001175000">
    <property type="component" value="Unassembled WGS sequence"/>
</dbReference>
<sequence>MKVVPKESAALGLPDEFNIPANACHREICKFATPYDLAYKTLMAKIKQALEREASFSTMIQFVPELHPVGDSNAATTPQRQRSLNRRPHKIFPPYIPPDRHFIGRDDIVDAAEAHFSEYRHTPERAPTVLCPNRDAWNGEDKLGQDDHSQYRR</sequence>
<feature type="region of interest" description="Disordered" evidence="1">
    <location>
        <begin position="68"/>
        <end position="96"/>
    </location>
</feature>
<evidence type="ECO:0000256" key="1">
    <source>
        <dbReference type="SAM" id="MobiDB-lite"/>
    </source>
</evidence>
<name>A0AA40C434_9PEZI</name>
<accession>A0AA40C434</accession>